<comment type="caution">
    <text evidence="2">The sequence shown here is derived from an EMBL/GenBank/DDBJ whole genome shotgun (WGS) entry which is preliminary data.</text>
</comment>
<keyword evidence="1" id="KW-0812">Transmembrane</keyword>
<evidence type="ECO:0000313" key="2">
    <source>
        <dbReference type="EMBL" id="GAA0593665.1"/>
    </source>
</evidence>
<keyword evidence="1" id="KW-1133">Transmembrane helix</keyword>
<accession>A0ABP3QSV1</accession>
<proteinExistence type="predicted"/>
<dbReference type="NCBIfam" id="TIGR04104">
    <property type="entry name" value="cxxc_20_cxxc"/>
    <property type="match status" value="1"/>
</dbReference>
<evidence type="ECO:0008006" key="4">
    <source>
        <dbReference type="Google" id="ProtNLM"/>
    </source>
</evidence>
<name>A0ABP3QSV1_9BACI</name>
<feature type="transmembrane region" description="Helical" evidence="1">
    <location>
        <begin position="66"/>
        <end position="86"/>
    </location>
</feature>
<protein>
    <recommendedName>
        <fullName evidence="4">Cxxc_20_cxxc protein</fullName>
    </recommendedName>
</protein>
<sequence>MPTCQNCGEEWSWKQTVKTLFKLKCPHCGEKQYESASSRRWGGMYALIPLILILPVNIWADVSIGMAIFLAVTFLLVMFCSYPFILKLSNEEEPYW</sequence>
<keyword evidence="1" id="KW-0472">Membrane</keyword>
<gene>
    <name evidence="2" type="ORF">GCM10009001_07300</name>
</gene>
<organism evidence="2 3">
    <name type="scientific">Virgibacillus siamensis</name>
    <dbReference type="NCBI Taxonomy" id="480071"/>
    <lineage>
        <taxon>Bacteria</taxon>
        <taxon>Bacillati</taxon>
        <taxon>Bacillota</taxon>
        <taxon>Bacilli</taxon>
        <taxon>Bacillales</taxon>
        <taxon>Bacillaceae</taxon>
        <taxon>Virgibacillus</taxon>
    </lineage>
</organism>
<evidence type="ECO:0000313" key="3">
    <source>
        <dbReference type="Proteomes" id="UP001500866"/>
    </source>
</evidence>
<reference evidence="3" key="1">
    <citation type="journal article" date="2019" name="Int. J. Syst. Evol. Microbiol.">
        <title>The Global Catalogue of Microorganisms (GCM) 10K type strain sequencing project: providing services to taxonomists for standard genome sequencing and annotation.</title>
        <authorList>
            <consortium name="The Broad Institute Genomics Platform"/>
            <consortium name="The Broad Institute Genome Sequencing Center for Infectious Disease"/>
            <person name="Wu L."/>
            <person name="Ma J."/>
        </authorList>
    </citation>
    <scope>NUCLEOTIDE SEQUENCE [LARGE SCALE GENOMIC DNA]</scope>
    <source>
        <strain evidence="3">JCM 15395</strain>
    </source>
</reference>
<dbReference type="InterPro" id="IPR026369">
    <property type="entry name" value="CxxC_20_CxxC"/>
</dbReference>
<evidence type="ECO:0000256" key="1">
    <source>
        <dbReference type="SAM" id="Phobius"/>
    </source>
</evidence>
<dbReference type="Proteomes" id="UP001500866">
    <property type="component" value="Unassembled WGS sequence"/>
</dbReference>
<dbReference type="EMBL" id="BAAADS010000003">
    <property type="protein sequence ID" value="GAA0593665.1"/>
    <property type="molecule type" value="Genomic_DNA"/>
</dbReference>
<keyword evidence="3" id="KW-1185">Reference proteome</keyword>
<feature type="transmembrane region" description="Helical" evidence="1">
    <location>
        <begin position="41"/>
        <end position="60"/>
    </location>
</feature>
<dbReference type="RefSeq" id="WP_343810383.1">
    <property type="nucleotide sequence ID" value="NZ_BAAADS010000003.1"/>
</dbReference>